<dbReference type="InterPro" id="IPR036389">
    <property type="entry name" value="RNase_III_sf"/>
</dbReference>
<keyword evidence="12" id="KW-0051">Antiviral defense</keyword>
<protein>
    <submittedName>
        <fullName evidence="21">ERCC4-related helicase</fullName>
    </submittedName>
</protein>
<comment type="cofactor">
    <cofactor evidence="2">
        <name>Mg(2+)</name>
        <dbReference type="ChEBI" id="CHEBI:18420"/>
    </cofactor>
</comment>
<dbReference type="SUPFAM" id="SSF69065">
    <property type="entry name" value="RNase III domain-like"/>
    <property type="match status" value="2"/>
</dbReference>
<evidence type="ECO:0000259" key="20">
    <source>
        <dbReference type="PROSITE" id="PS51327"/>
    </source>
</evidence>
<evidence type="ECO:0000256" key="3">
    <source>
        <dbReference type="ARBA" id="ARBA00022721"/>
    </source>
</evidence>
<feature type="region of interest" description="Disordered" evidence="15">
    <location>
        <begin position="1"/>
        <end position="55"/>
    </location>
</feature>
<dbReference type="RefSeq" id="XP_035320618.1">
    <property type="nucleotide sequence ID" value="XM_035469524.1"/>
</dbReference>
<dbReference type="Pfam" id="PF00271">
    <property type="entry name" value="Helicase_C"/>
    <property type="match status" value="1"/>
</dbReference>
<dbReference type="PANTHER" id="PTHR14950:SF37">
    <property type="entry name" value="ENDORIBONUCLEASE DICER"/>
    <property type="match status" value="1"/>
</dbReference>
<dbReference type="InterPro" id="IPR011545">
    <property type="entry name" value="DEAD/DEAH_box_helicase_dom"/>
</dbReference>
<dbReference type="Gene3D" id="3.30.160.380">
    <property type="entry name" value="Dicer dimerisation domain"/>
    <property type="match status" value="1"/>
</dbReference>
<organism evidence="21 22">
    <name type="scientific">Geosmithia morbida</name>
    <dbReference type="NCBI Taxonomy" id="1094350"/>
    <lineage>
        <taxon>Eukaryota</taxon>
        <taxon>Fungi</taxon>
        <taxon>Dikarya</taxon>
        <taxon>Ascomycota</taxon>
        <taxon>Pezizomycotina</taxon>
        <taxon>Sordariomycetes</taxon>
        <taxon>Hypocreomycetidae</taxon>
        <taxon>Hypocreales</taxon>
        <taxon>Bionectriaceae</taxon>
        <taxon>Geosmithia</taxon>
    </lineage>
</organism>
<evidence type="ECO:0000313" key="22">
    <source>
        <dbReference type="Proteomes" id="UP000749293"/>
    </source>
</evidence>
<feature type="domain" description="Dicer dsRNA-binding fold" evidence="20">
    <location>
        <begin position="593"/>
        <end position="689"/>
    </location>
</feature>
<dbReference type="Gene3D" id="3.40.50.300">
    <property type="entry name" value="P-loop containing nucleotide triphosphate hydrolases"/>
    <property type="match status" value="2"/>
</dbReference>
<accession>A0A9P5D2Y4</accession>
<dbReference type="InterPro" id="IPR014720">
    <property type="entry name" value="dsRBD_dom"/>
</dbReference>
<dbReference type="Gene3D" id="1.10.1520.10">
    <property type="entry name" value="Ribonuclease III domain"/>
    <property type="match status" value="2"/>
</dbReference>
<name>A0A9P5D2Y4_9HYPO</name>
<dbReference type="PROSITE" id="PS51327">
    <property type="entry name" value="DICER_DSRBF"/>
    <property type="match status" value="1"/>
</dbReference>
<comment type="similarity">
    <text evidence="14">Belongs to the helicase family. Dicer subfamily.</text>
</comment>
<dbReference type="InterPro" id="IPR014001">
    <property type="entry name" value="Helicase_ATP-bd"/>
</dbReference>
<dbReference type="PROSITE" id="PS51192">
    <property type="entry name" value="HELICASE_ATP_BIND_1"/>
    <property type="match status" value="1"/>
</dbReference>
<evidence type="ECO:0000256" key="14">
    <source>
        <dbReference type="PROSITE-ProRule" id="PRU00657"/>
    </source>
</evidence>
<dbReference type="Pfam" id="PF00270">
    <property type="entry name" value="DEAD"/>
    <property type="match status" value="1"/>
</dbReference>
<evidence type="ECO:0000259" key="19">
    <source>
        <dbReference type="PROSITE" id="PS51194"/>
    </source>
</evidence>
<evidence type="ECO:0000256" key="10">
    <source>
        <dbReference type="ARBA" id="ARBA00022842"/>
    </source>
</evidence>
<keyword evidence="3" id="KW-0930">Antiviral protein</keyword>
<sequence length="1412" mass="159188">MPSWEPDSASDDDSGTPEDQPHLSLGDEAELESFSEPSVNVIQLPEEPDRSQDEGRMIDARAYQREMFEESLKYNAIVVMPTGSGKTQVALLRIAHELEHGPHNKIVWLNAPTILLCAQHLDSIKDQMPSVPARLLTGNENVDSWSPPTWTAILEKTRIIVSTPKVLHDALCHAFVKMDMLSLIVFDEAHNCVGRAAGNKVMEEFYHTSMYVDGSTLPSILGLTASPAMSSKGEEMKRLERMLDSRCITPNLHRQELLKYVMKPQIQRVDYAIPRYPEPSPAMSSLRQVYRDLDLREDPWIKYLVANLTDKNRDLLSKAVESNKTFSQDQMKGFCRVSLHIAEELGLWAAERYIWRVVTEFTSRPDADKTWISGEKEYLATNLLKVTVSQPPAEPSDMTDKARLLIDQLMSPPESPRCIIFARERATVSMLYEMLTSCPEVADRYRIGAIVGTSNHSSKNRHLYELSSNVTDLSVLQKFRTGKLNLVIATSVLEEGIDVPACNLVICFDRITSFKAFIQRRGRARMRESRLVLFWSDRQQAGQWEAMESHIQSVYEDSEREWQKLEYMEQGNDEDKTFFQVRSTGARLGIDDAKQHLEHFCRTLAPGEFVDGRPDYIIEQDSSSGPALSATVVLPSFVPAAVRRATSRTLHATEKSATKDAALQAYIALYRAGLLNDNLLPFQQNQEMPGSETRDPTARVDGRFSPWEEVARAWNDDEARWAYTYTCIDERGQPVGDHDVILPAQINHLQPLKVYIDSEVVWELRPSQGRLVPAREADAMPDHTSALLESHFGHRYKVLNRRHVIQTVIRGADLSVGDIASLSFEAEPQLATEFGHLIRDRTGAPFVYRGSLPSKPEIGLVKRAFFDYEDAPHHVPYLVLERCSRRSDFLHPLSTGSGHVQKSKRPYGSVYPAPWARVDAVPLSKVRFGMLIPSVMHEMEVMLVAKTLSETLLKPLGMTDHALVREAISAPSACEPVNYEQLEYLGDSILKYCTCIMGTATYLHWPESYLSIFKSQVVSNARLARACVETGLSRYVITKPFTGNKWRPLYLDDVSREPAGSRELSTKTLADVVEALIGAAYEKGGLDKASRCIALFIDDQDWTKVPIARQILFDHQPNSTMNPEVLAPVEEIIGYRFQKKQLLADALTHSSCMLTQKEQKTMERLEFIGDAILDWLVVAHVWADGPAARRTYYQMHLIKMALVAGDFLGFICLENGRYREDVTVSEDGQTAEPTSKFEPLWSFMRHGSPALALEQKAGSARHLELRGQIRAAMDEGTHHPWALLSRIRARKFFSDLIEALIGAVWVDSGSLETCKAMIDRLGILPYLDRVLRDGVNVQHPKEMLGQYAGRKKVRYEIEEHLVGSGEDRHGRWTCRIHVGDRLVVEVGDGVSKEEVMTRAATEAAWVLKGESG</sequence>
<keyword evidence="13" id="KW-0464">Manganese</keyword>
<dbReference type="InterPro" id="IPR000999">
    <property type="entry name" value="RNase_III_dom"/>
</dbReference>
<evidence type="ECO:0000256" key="15">
    <source>
        <dbReference type="SAM" id="MobiDB-lite"/>
    </source>
</evidence>
<dbReference type="SMART" id="SM00487">
    <property type="entry name" value="DEXDc"/>
    <property type="match status" value="1"/>
</dbReference>
<keyword evidence="7" id="KW-0378">Hydrolase</keyword>
<evidence type="ECO:0000256" key="12">
    <source>
        <dbReference type="ARBA" id="ARBA00023118"/>
    </source>
</evidence>
<evidence type="ECO:0000256" key="7">
    <source>
        <dbReference type="ARBA" id="ARBA00022801"/>
    </source>
</evidence>
<dbReference type="Pfam" id="PF00636">
    <property type="entry name" value="Ribonuclease_3"/>
    <property type="match status" value="2"/>
</dbReference>
<feature type="domain" description="RNase III" evidence="17">
    <location>
        <begin position="945"/>
        <end position="1085"/>
    </location>
</feature>
<dbReference type="GO" id="GO:0004386">
    <property type="term" value="F:helicase activity"/>
    <property type="evidence" value="ECO:0007669"/>
    <property type="project" value="UniProtKB-KW"/>
</dbReference>
<keyword evidence="6" id="KW-0547">Nucleotide-binding</keyword>
<dbReference type="GO" id="GO:0030422">
    <property type="term" value="P:siRNA processing"/>
    <property type="evidence" value="ECO:0007669"/>
    <property type="project" value="TreeGrafter"/>
</dbReference>
<keyword evidence="11 14" id="KW-0694">RNA-binding</keyword>
<dbReference type="InterPro" id="IPR001650">
    <property type="entry name" value="Helicase_C-like"/>
</dbReference>
<evidence type="ECO:0000256" key="5">
    <source>
        <dbReference type="ARBA" id="ARBA00022737"/>
    </source>
</evidence>
<proteinExistence type="inferred from homology"/>
<evidence type="ECO:0000259" key="17">
    <source>
        <dbReference type="PROSITE" id="PS50142"/>
    </source>
</evidence>
<dbReference type="InterPro" id="IPR005034">
    <property type="entry name" value="Dicer_dimerisation"/>
</dbReference>
<evidence type="ECO:0000256" key="6">
    <source>
        <dbReference type="ARBA" id="ARBA00022741"/>
    </source>
</evidence>
<evidence type="ECO:0000259" key="16">
    <source>
        <dbReference type="PROSITE" id="PS50137"/>
    </source>
</evidence>
<dbReference type="PROSITE" id="PS00517">
    <property type="entry name" value="RNASE_3_1"/>
    <property type="match status" value="1"/>
</dbReference>
<reference evidence="21" key="1">
    <citation type="submission" date="2020-03" db="EMBL/GenBank/DDBJ databases">
        <title>Site-based positive gene gene selection in Geosmithia morbida across the United States reveals a broad range of putative effectors and factors for local host and environmental adapation.</title>
        <authorList>
            <person name="Onufrak A."/>
            <person name="Murdoch R.W."/>
            <person name="Gazis R."/>
            <person name="Huff M."/>
            <person name="Staton M."/>
            <person name="Klingeman W."/>
            <person name="Hadziabdic D."/>
        </authorList>
    </citation>
    <scope>NUCLEOTIDE SEQUENCE</scope>
    <source>
        <strain evidence="21">1262</strain>
    </source>
</reference>
<dbReference type="InterPro" id="IPR027417">
    <property type="entry name" value="P-loop_NTPase"/>
</dbReference>
<dbReference type="PROSITE" id="PS50142">
    <property type="entry name" value="RNASE_3_2"/>
    <property type="match status" value="2"/>
</dbReference>
<keyword evidence="5" id="KW-0677">Repeat</keyword>
<feature type="domain" description="DRBM" evidence="16">
    <location>
        <begin position="1339"/>
        <end position="1409"/>
    </location>
</feature>
<comment type="caution">
    <text evidence="21">The sequence shown here is derived from an EMBL/GenBank/DDBJ whole genome shotgun (WGS) entry which is preliminary data.</text>
</comment>
<dbReference type="GO" id="GO:0004525">
    <property type="term" value="F:ribonuclease III activity"/>
    <property type="evidence" value="ECO:0007669"/>
    <property type="project" value="InterPro"/>
</dbReference>
<dbReference type="SMART" id="SM00490">
    <property type="entry name" value="HELICc"/>
    <property type="match status" value="1"/>
</dbReference>
<evidence type="ECO:0000256" key="1">
    <source>
        <dbReference type="ARBA" id="ARBA00001936"/>
    </source>
</evidence>
<dbReference type="Proteomes" id="UP000749293">
    <property type="component" value="Unassembled WGS sequence"/>
</dbReference>
<dbReference type="PANTHER" id="PTHR14950">
    <property type="entry name" value="DICER-RELATED"/>
    <property type="match status" value="1"/>
</dbReference>
<keyword evidence="8 21" id="KW-0347">Helicase</keyword>
<keyword evidence="4" id="KW-0479">Metal-binding</keyword>
<evidence type="ECO:0000256" key="9">
    <source>
        <dbReference type="ARBA" id="ARBA00022840"/>
    </source>
</evidence>
<dbReference type="SUPFAM" id="SSF52540">
    <property type="entry name" value="P-loop containing nucleoside triphosphate hydrolases"/>
    <property type="match status" value="1"/>
</dbReference>
<dbReference type="GO" id="GO:0005737">
    <property type="term" value="C:cytoplasm"/>
    <property type="evidence" value="ECO:0007669"/>
    <property type="project" value="TreeGrafter"/>
</dbReference>
<dbReference type="PROSITE" id="PS50137">
    <property type="entry name" value="DS_RBD"/>
    <property type="match status" value="1"/>
</dbReference>
<evidence type="ECO:0000256" key="13">
    <source>
        <dbReference type="ARBA" id="ARBA00023211"/>
    </source>
</evidence>
<dbReference type="CDD" id="cd00593">
    <property type="entry name" value="RIBOc"/>
    <property type="match status" value="2"/>
</dbReference>
<feature type="domain" description="Helicase ATP-binding" evidence="18">
    <location>
        <begin position="67"/>
        <end position="245"/>
    </location>
</feature>
<evidence type="ECO:0000256" key="11">
    <source>
        <dbReference type="ARBA" id="ARBA00022884"/>
    </source>
</evidence>
<keyword evidence="9" id="KW-0067">ATP-binding</keyword>
<dbReference type="GO" id="GO:0005634">
    <property type="term" value="C:nucleus"/>
    <property type="evidence" value="ECO:0007669"/>
    <property type="project" value="TreeGrafter"/>
</dbReference>
<dbReference type="GO" id="GO:0003723">
    <property type="term" value="F:RNA binding"/>
    <property type="evidence" value="ECO:0007669"/>
    <property type="project" value="UniProtKB-UniRule"/>
</dbReference>
<evidence type="ECO:0000256" key="4">
    <source>
        <dbReference type="ARBA" id="ARBA00022723"/>
    </source>
</evidence>
<feature type="domain" description="RNase III" evidence="17">
    <location>
        <begin position="1126"/>
        <end position="1309"/>
    </location>
</feature>
<gene>
    <name evidence="21" type="ORF">GMORB2_7559</name>
</gene>
<dbReference type="SMART" id="SM00535">
    <property type="entry name" value="RIBOc"/>
    <property type="match status" value="2"/>
</dbReference>
<evidence type="ECO:0000313" key="21">
    <source>
        <dbReference type="EMBL" id="KAF4121966.1"/>
    </source>
</evidence>
<keyword evidence="22" id="KW-1185">Reference proteome</keyword>
<dbReference type="GO" id="GO:0051607">
    <property type="term" value="P:defense response to virus"/>
    <property type="evidence" value="ECO:0007669"/>
    <property type="project" value="UniProtKB-KW"/>
</dbReference>
<dbReference type="EMBL" id="JAANYQ010000010">
    <property type="protein sequence ID" value="KAF4121966.1"/>
    <property type="molecule type" value="Genomic_DNA"/>
</dbReference>
<dbReference type="OrthoDB" id="416741at2759"/>
<comment type="cofactor">
    <cofactor evidence="1">
        <name>Mn(2+)</name>
        <dbReference type="ChEBI" id="CHEBI:29035"/>
    </cofactor>
</comment>
<feature type="domain" description="Helicase C-terminal" evidence="19">
    <location>
        <begin position="405"/>
        <end position="585"/>
    </location>
</feature>
<evidence type="ECO:0000259" key="18">
    <source>
        <dbReference type="PROSITE" id="PS51192"/>
    </source>
</evidence>
<dbReference type="Pfam" id="PF03368">
    <property type="entry name" value="Dicer_dimer"/>
    <property type="match status" value="1"/>
</dbReference>
<dbReference type="GO" id="GO:0050688">
    <property type="term" value="P:regulation of defense response to virus"/>
    <property type="evidence" value="ECO:0007669"/>
    <property type="project" value="UniProtKB-KW"/>
</dbReference>
<dbReference type="SUPFAM" id="SSF54768">
    <property type="entry name" value="dsRNA-binding domain-like"/>
    <property type="match status" value="1"/>
</dbReference>
<dbReference type="GO" id="GO:0046872">
    <property type="term" value="F:metal ion binding"/>
    <property type="evidence" value="ECO:0007669"/>
    <property type="project" value="UniProtKB-KW"/>
</dbReference>
<evidence type="ECO:0000256" key="8">
    <source>
        <dbReference type="ARBA" id="ARBA00022806"/>
    </source>
</evidence>
<keyword evidence="10" id="KW-0460">Magnesium</keyword>
<dbReference type="PROSITE" id="PS51194">
    <property type="entry name" value="HELICASE_CTER"/>
    <property type="match status" value="1"/>
</dbReference>
<dbReference type="GO" id="GO:0005524">
    <property type="term" value="F:ATP binding"/>
    <property type="evidence" value="ECO:0007669"/>
    <property type="project" value="UniProtKB-KW"/>
</dbReference>
<dbReference type="InterPro" id="IPR038248">
    <property type="entry name" value="Dicer_dimer_sf"/>
</dbReference>
<dbReference type="GeneID" id="55973782"/>
<evidence type="ECO:0000256" key="2">
    <source>
        <dbReference type="ARBA" id="ARBA00001946"/>
    </source>
</evidence>